<dbReference type="GO" id="GO:0030672">
    <property type="term" value="C:synaptic vesicle membrane"/>
    <property type="evidence" value="ECO:0007669"/>
    <property type="project" value="UniProtKB-SubCell"/>
</dbReference>
<feature type="transmembrane region" description="Helical" evidence="26">
    <location>
        <begin position="185"/>
        <end position="207"/>
    </location>
</feature>
<comment type="function">
    <text evidence="21">Receptor for CM101, a polysaccharide produced by group B Streptococcus with antipathoangiogenic properties.</text>
</comment>
<evidence type="ECO:0000256" key="25">
    <source>
        <dbReference type="ARBA" id="ARBA00081925"/>
    </source>
</evidence>
<evidence type="ECO:0000256" key="21">
    <source>
        <dbReference type="ARBA" id="ARBA00056891"/>
    </source>
</evidence>
<evidence type="ECO:0000256" key="4">
    <source>
        <dbReference type="ARBA" id="ARBA00004656"/>
    </source>
</evidence>
<evidence type="ECO:0000256" key="23">
    <source>
        <dbReference type="ARBA" id="ARBA00080244"/>
    </source>
</evidence>
<keyword evidence="28" id="KW-1185">Reference proteome</keyword>
<dbReference type="GO" id="GO:0016323">
    <property type="term" value="C:basolateral plasma membrane"/>
    <property type="evidence" value="ECO:0007669"/>
    <property type="project" value="UniProtKB-SubCell"/>
</dbReference>
<dbReference type="InterPro" id="IPR050382">
    <property type="entry name" value="MFS_Na/Anion_cotransporter"/>
</dbReference>
<evidence type="ECO:0000256" key="24">
    <source>
        <dbReference type="ARBA" id="ARBA00081195"/>
    </source>
</evidence>
<dbReference type="InterPro" id="IPR011701">
    <property type="entry name" value="MFS"/>
</dbReference>
<feature type="transmembrane region" description="Helical" evidence="26">
    <location>
        <begin position="374"/>
        <end position="393"/>
    </location>
</feature>
<evidence type="ECO:0000256" key="3">
    <source>
        <dbReference type="ARBA" id="ARBA00004638"/>
    </source>
</evidence>
<keyword evidence="11 26" id="KW-0472">Membrane</keyword>
<keyword evidence="8" id="KW-0769">Symport</keyword>
<dbReference type="SUPFAM" id="SSF103473">
    <property type="entry name" value="MFS general substrate transporter"/>
    <property type="match status" value="1"/>
</dbReference>
<dbReference type="FunFam" id="1.20.1250.20:FF:000067">
    <property type="entry name" value="sialin isoform X2"/>
    <property type="match status" value="1"/>
</dbReference>
<dbReference type="AlphaFoldDB" id="A0A9N9TTE5"/>
<evidence type="ECO:0000313" key="28">
    <source>
        <dbReference type="Proteomes" id="UP001153712"/>
    </source>
</evidence>
<comment type="subcellular location">
    <subcellularLocation>
        <location evidence="2">Basolateral cell membrane</location>
        <topology evidence="2">Multi-pass membrane protein</topology>
    </subcellularLocation>
    <subcellularLocation>
        <location evidence="3">Cytoplasmic vesicle</location>
        <location evidence="3">Secretory vesicle membrane</location>
        <topology evidence="3">Multi-pass membrane protein</topology>
    </subcellularLocation>
    <subcellularLocation>
        <location evidence="1">Cytoplasmic vesicle</location>
        <location evidence="1">Secretory vesicle</location>
        <location evidence="1">Synaptic vesicle membrane</location>
    </subcellularLocation>
    <subcellularLocation>
        <location evidence="4">Lysosome membrane</location>
    </subcellularLocation>
</comment>
<evidence type="ECO:0000256" key="13">
    <source>
        <dbReference type="ARBA" id="ARBA00023228"/>
    </source>
</evidence>
<evidence type="ECO:0000256" key="26">
    <source>
        <dbReference type="SAM" id="Phobius"/>
    </source>
</evidence>
<evidence type="ECO:0000256" key="9">
    <source>
        <dbReference type="ARBA" id="ARBA00022989"/>
    </source>
</evidence>
<comment type="catalytic activity">
    <reaction evidence="16">
        <text>L-aspartate(out) = L-aspartate(in)</text>
        <dbReference type="Rhea" id="RHEA:66332"/>
        <dbReference type="ChEBI" id="CHEBI:29991"/>
    </reaction>
    <physiologicalReaction direction="left-to-right" evidence="16">
        <dbReference type="Rhea" id="RHEA:66333"/>
    </physiologicalReaction>
</comment>
<evidence type="ECO:0000256" key="2">
    <source>
        <dbReference type="ARBA" id="ARBA00004554"/>
    </source>
</evidence>
<evidence type="ECO:0000256" key="7">
    <source>
        <dbReference type="ARBA" id="ARBA00022692"/>
    </source>
</evidence>
<evidence type="ECO:0000256" key="1">
    <source>
        <dbReference type="ARBA" id="ARBA00004432"/>
    </source>
</evidence>
<name>A0A9N9TTE5_PHYSR</name>
<feature type="transmembrane region" description="Helical" evidence="26">
    <location>
        <begin position="405"/>
        <end position="431"/>
    </location>
</feature>
<feature type="transmembrane region" description="Helical" evidence="26">
    <location>
        <begin position="350"/>
        <end position="368"/>
    </location>
</feature>
<dbReference type="FunFam" id="1.20.1250.20:FF:000003">
    <property type="entry name" value="Solute carrier family 17 member 3"/>
    <property type="match status" value="1"/>
</dbReference>
<evidence type="ECO:0000256" key="20">
    <source>
        <dbReference type="ARBA" id="ARBA00051612"/>
    </source>
</evidence>
<dbReference type="Pfam" id="PF07690">
    <property type="entry name" value="MFS_1"/>
    <property type="match status" value="1"/>
</dbReference>
<keyword evidence="7 26" id="KW-0812">Transmembrane</keyword>
<evidence type="ECO:0000256" key="17">
    <source>
        <dbReference type="ARBA" id="ARBA00050625"/>
    </source>
</evidence>
<keyword evidence="12" id="KW-0325">Glycoprotein</keyword>
<keyword evidence="5" id="KW-0813">Transport</keyword>
<keyword evidence="9 26" id="KW-1133">Transmembrane helix</keyword>
<feature type="transmembrane region" description="Helical" evidence="26">
    <location>
        <begin position="92"/>
        <end position="115"/>
    </location>
</feature>
<protein>
    <recommendedName>
        <fullName evidence="22">Sialin</fullName>
    </recommendedName>
    <alternativeName>
        <fullName evidence="25">H(+)/nitrate cotransporter</fullName>
    </alternativeName>
    <alternativeName>
        <fullName evidence="23">H(+)/sialic acid cotransporter</fullName>
    </alternativeName>
    <alternativeName>
        <fullName evidence="24">Vesicular excitatory amino acid transporter</fullName>
    </alternativeName>
</protein>
<comment type="catalytic activity">
    <reaction evidence="20">
        <text>D-glucuronate(out) + H(+)(out) = D-glucuronate(in) + H(+)(in)</text>
        <dbReference type="Rhea" id="RHEA:72591"/>
        <dbReference type="ChEBI" id="CHEBI:15378"/>
        <dbReference type="ChEBI" id="CHEBI:58720"/>
    </reaction>
    <physiologicalReaction direction="left-to-right" evidence="20">
        <dbReference type="Rhea" id="RHEA:72592"/>
    </physiologicalReaction>
</comment>
<sequence>MPPTKTDYDTNKVYTAVSTGYTLKHTGEFTWKIWNRKRYIISILTFFGFFNVFTLRSNISIALVDMISLKNITFPNTTVVEKKEFDWQPVQLGYVLSSFYYGYVLTQILGGYLAAKFGGAKIYGIGIAGTAIFTLATPWAAKTSIYCLIAIRTVEGLFEGVVYPSSMAIWANWAPPLEKTRLTSICLSGAYVGTVVAMPTSSLLASYFGWESIFYVFGGIAVLWYVIWLIVVRESPSQDPRIHPDELDYISNAIVATKTGKNTAIPWKALLTSKSVWAISIILGADNWSFHTLVAFLPQVMKYALNFDLNESGVLSALPYVAMAVLMLLGGQISDWFIRKKFITVTNVRKAVTVIGFIGGSVSLFSSAEWLSPTLTPIFVVLGATFRGFALSGTSVNTLDIAPRFASVILGIGNTCASIPGVVSPILAGYIVKDLTNVDQWKIIFYISSGMYLLAAAVSLLFLSAVEQPWAKNEEPGQISEMEIESTNV</sequence>
<keyword evidence="13" id="KW-0458">Lysosome</keyword>
<evidence type="ECO:0000256" key="14">
    <source>
        <dbReference type="ARBA" id="ARBA00023329"/>
    </source>
</evidence>
<feature type="transmembrane region" description="Helical" evidence="26">
    <location>
        <begin position="153"/>
        <end position="173"/>
    </location>
</feature>
<dbReference type="GO" id="GO:0005765">
    <property type="term" value="C:lysosomal membrane"/>
    <property type="evidence" value="ECO:0007669"/>
    <property type="project" value="UniProtKB-SubCell"/>
</dbReference>
<evidence type="ECO:0000256" key="8">
    <source>
        <dbReference type="ARBA" id="ARBA00022847"/>
    </source>
</evidence>
<organism evidence="27 28">
    <name type="scientific">Phyllotreta striolata</name>
    <name type="common">Striped flea beetle</name>
    <name type="synonym">Crioceris striolata</name>
    <dbReference type="NCBI Taxonomy" id="444603"/>
    <lineage>
        <taxon>Eukaryota</taxon>
        <taxon>Metazoa</taxon>
        <taxon>Ecdysozoa</taxon>
        <taxon>Arthropoda</taxon>
        <taxon>Hexapoda</taxon>
        <taxon>Insecta</taxon>
        <taxon>Pterygota</taxon>
        <taxon>Neoptera</taxon>
        <taxon>Endopterygota</taxon>
        <taxon>Coleoptera</taxon>
        <taxon>Polyphaga</taxon>
        <taxon>Cucujiformia</taxon>
        <taxon>Chrysomeloidea</taxon>
        <taxon>Chrysomelidae</taxon>
        <taxon>Galerucinae</taxon>
        <taxon>Alticini</taxon>
        <taxon>Phyllotreta</taxon>
    </lineage>
</organism>
<comment type="catalytic activity">
    <reaction evidence="18">
        <text>N-acetyl-L-aspartyl-L-glutamate(out) = N-acetyl-L-aspartyl-L-glutamate(in)</text>
        <dbReference type="Rhea" id="RHEA:72599"/>
        <dbReference type="ChEBI" id="CHEBI:76931"/>
    </reaction>
    <physiologicalReaction direction="left-to-right" evidence="18">
        <dbReference type="Rhea" id="RHEA:72600"/>
    </physiologicalReaction>
</comment>
<feature type="transmembrane region" description="Helical" evidence="26">
    <location>
        <begin position="213"/>
        <end position="232"/>
    </location>
</feature>
<evidence type="ECO:0000256" key="22">
    <source>
        <dbReference type="ARBA" id="ARBA00069713"/>
    </source>
</evidence>
<dbReference type="GO" id="GO:0006820">
    <property type="term" value="P:monoatomic anion transport"/>
    <property type="evidence" value="ECO:0007669"/>
    <property type="project" value="TreeGrafter"/>
</dbReference>
<dbReference type="CDD" id="cd17318">
    <property type="entry name" value="MFS_SLC17"/>
    <property type="match status" value="1"/>
</dbReference>
<evidence type="ECO:0000256" key="12">
    <source>
        <dbReference type="ARBA" id="ARBA00023180"/>
    </source>
</evidence>
<reference evidence="27" key="1">
    <citation type="submission" date="2022-01" db="EMBL/GenBank/DDBJ databases">
        <authorList>
            <person name="King R."/>
        </authorList>
    </citation>
    <scope>NUCLEOTIDE SEQUENCE</scope>
</reference>
<comment type="catalytic activity">
    <reaction evidence="19">
        <text>L-glutamate(out) = L-glutamate(in)</text>
        <dbReference type="Rhea" id="RHEA:66336"/>
        <dbReference type="ChEBI" id="CHEBI:29985"/>
    </reaction>
    <physiologicalReaction direction="left-to-right" evidence="19">
        <dbReference type="Rhea" id="RHEA:66337"/>
    </physiologicalReaction>
</comment>
<dbReference type="EMBL" id="OU900096">
    <property type="protein sequence ID" value="CAG9860033.1"/>
    <property type="molecule type" value="Genomic_DNA"/>
</dbReference>
<accession>A0A9N9TTE5</accession>
<dbReference type="InterPro" id="IPR036259">
    <property type="entry name" value="MFS_trans_sf"/>
</dbReference>
<dbReference type="OrthoDB" id="2985014at2759"/>
<feature type="transmembrane region" description="Helical" evidence="26">
    <location>
        <begin position="122"/>
        <end position="141"/>
    </location>
</feature>
<evidence type="ECO:0000256" key="5">
    <source>
        <dbReference type="ARBA" id="ARBA00022448"/>
    </source>
</evidence>
<evidence type="ECO:0000256" key="6">
    <source>
        <dbReference type="ARBA" id="ARBA00022475"/>
    </source>
</evidence>
<keyword evidence="6" id="KW-1003">Cell membrane</keyword>
<comment type="catalytic activity">
    <reaction evidence="15">
        <text>2 nitrate(out) + H(+)(out) = 2 nitrate(in) + H(+)(in)</text>
        <dbReference type="Rhea" id="RHEA:71539"/>
        <dbReference type="ChEBI" id="CHEBI:15378"/>
        <dbReference type="ChEBI" id="CHEBI:17632"/>
    </reaction>
    <physiologicalReaction direction="left-to-right" evidence="15">
        <dbReference type="Rhea" id="RHEA:71540"/>
    </physiologicalReaction>
</comment>
<keyword evidence="10" id="KW-0770">Synapse</keyword>
<evidence type="ECO:0000256" key="10">
    <source>
        <dbReference type="ARBA" id="ARBA00023018"/>
    </source>
</evidence>
<comment type="catalytic activity">
    <reaction evidence="17">
        <text>N-acetylneuraminate(in) + H(+)(in) = N-acetylneuraminate(out) + H(+)(out)</text>
        <dbReference type="Rhea" id="RHEA:28987"/>
        <dbReference type="ChEBI" id="CHEBI:15378"/>
        <dbReference type="ChEBI" id="CHEBI:35418"/>
    </reaction>
    <physiologicalReaction direction="right-to-left" evidence="17">
        <dbReference type="Rhea" id="RHEA:28989"/>
    </physiologicalReaction>
</comment>
<dbReference type="PANTHER" id="PTHR11662:SF399">
    <property type="entry name" value="FI19708P1-RELATED"/>
    <property type="match status" value="1"/>
</dbReference>
<gene>
    <name evidence="27" type="ORF">PHYEVI_LOCUS6392</name>
</gene>
<dbReference type="PANTHER" id="PTHR11662">
    <property type="entry name" value="SOLUTE CARRIER FAMILY 17"/>
    <property type="match status" value="1"/>
</dbReference>
<feature type="transmembrane region" description="Helical" evidence="26">
    <location>
        <begin position="276"/>
        <end position="297"/>
    </location>
</feature>
<evidence type="ECO:0000256" key="19">
    <source>
        <dbReference type="ARBA" id="ARBA00051447"/>
    </source>
</evidence>
<evidence type="ECO:0000256" key="18">
    <source>
        <dbReference type="ARBA" id="ARBA00051403"/>
    </source>
</evidence>
<feature type="transmembrane region" description="Helical" evidence="26">
    <location>
        <begin position="39"/>
        <end position="59"/>
    </location>
</feature>
<evidence type="ECO:0000256" key="15">
    <source>
        <dbReference type="ARBA" id="ARBA00050101"/>
    </source>
</evidence>
<dbReference type="GO" id="GO:0015293">
    <property type="term" value="F:symporter activity"/>
    <property type="evidence" value="ECO:0007669"/>
    <property type="project" value="UniProtKB-KW"/>
</dbReference>
<proteinExistence type="predicted"/>
<evidence type="ECO:0000256" key="16">
    <source>
        <dbReference type="ARBA" id="ARBA00050554"/>
    </source>
</evidence>
<dbReference type="Proteomes" id="UP001153712">
    <property type="component" value="Chromosome 3"/>
</dbReference>
<feature type="transmembrane region" description="Helical" evidence="26">
    <location>
        <begin position="317"/>
        <end position="338"/>
    </location>
</feature>
<dbReference type="GO" id="GO:0046942">
    <property type="term" value="P:carboxylic acid transport"/>
    <property type="evidence" value="ECO:0007669"/>
    <property type="project" value="UniProtKB-ARBA"/>
</dbReference>
<keyword evidence="14" id="KW-0968">Cytoplasmic vesicle</keyword>
<feature type="transmembrane region" description="Helical" evidence="26">
    <location>
        <begin position="443"/>
        <end position="463"/>
    </location>
</feature>
<evidence type="ECO:0000256" key="11">
    <source>
        <dbReference type="ARBA" id="ARBA00023136"/>
    </source>
</evidence>
<evidence type="ECO:0000313" key="27">
    <source>
        <dbReference type="EMBL" id="CAG9860033.1"/>
    </source>
</evidence>
<dbReference type="Gene3D" id="1.20.1250.20">
    <property type="entry name" value="MFS general substrate transporter like domains"/>
    <property type="match status" value="2"/>
</dbReference>